<evidence type="ECO:0000313" key="7">
    <source>
        <dbReference type="Proteomes" id="UP000288071"/>
    </source>
</evidence>
<dbReference type="InterPro" id="IPR036388">
    <property type="entry name" value="WH-like_DNA-bd_sf"/>
</dbReference>
<comment type="caution">
    <text evidence="6">The sequence shown here is derived from an EMBL/GenBank/DDBJ whole genome shotgun (WGS) entry which is preliminary data.</text>
</comment>
<reference evidence="7" key="2">
    <citation type="submission" date="2019-01" db="EMBL/GenBank/DDBJ databases">
        <title>Sinorhodobacter populi sp. nov. isolated from the symptomatic bark tissue of Populus euramericana canker.</title>
        <authorList>
            <person name="Li Y."/>
        </authorList>
    </citation>
    <scope>NUCLEOTIDE SEQUENCE [LARGE SCALE GENOMIC DNA]</scope>
    <source>
        <strain evidence="7">CGMCC 1.12963</strain>
    </source>
</reference>
<sequence length="317" mass="34938">MPLRITLRQLEYFVAVGECGSIALAAEKVNVSSPSISSAISQLEAEFGLQLFIRRHAHGLSLTQGGARFMDLAREVLEKAGALNGLANDITGKVRGPLNIGCLVSFAQIVLPQLRRSFVDTYPEVEFHQFERDQQELFDALRSARLDIALTYDLNVPPDLDFVPLIGLPPFALLHETHELAHLEAVSPAELSDYPMVLLDLPMSSDYFLSFFTALGITPMIAERTRDIAVMRSMVANGFGYGLANVRPISELAPDGRRLRFIPLTGPVRTLKLGLMMSEGAQNSRSVRAFIDHARAEITPLRAPGLQVQAKGVRRDF</sequence>
<dbReference type="InterPro" id="IPR000847">
    <property type="entry name" value="LysR_HTH_N"/>
</dbReference>
<dbReference type="GO" id="GO:0003677">
    <property type="term" value="F:DNA binding"/>
    <property type="evidence" value="ECO:0007669"/>
    <property type="project" value="UniProtKB-KW"/>
</dbReference>
<dbReference type="EMBL" id="SAVA01000008">
    <property type="protein sequence ID" value="RWR50725.1"/>
    <property type="molecule type" value="Genomic_DNA"/>
</dbReference>
<reference evidence="6 7" key="1">
    <citation type="submission" date="2019-01" db="EMBL/GenBank/DDBJ databases">
        <title>Sinorhodobacter populi sp. nov. isolated from the symptomatic bark tissue of Populus euramericana canker.</title>
        <authorList>
            <person name="Xu G."/>
        </authorList>
    </citation>
    <scope>NUCLEOTIDE SEQUENCE [LARGE SCALE GENOMIC DNA]</scope>
    <source>
        <strain evidence="6 7">CGMCC 1.12963</strain>
    </source>
</reference>
<dbReference type="Pfam" id="PF03466">
    <property type="entry name" value="LysR_substrate"/>
    <property type="match status" value="1"/>
</dbReference>
<dbReference type="Gene3D" id="1.10.10.10">
    <property type="entry name" value="Winged helix-like DNA-binding domain superfamily/Winged helix DNA-binding domain"/>
    <property type="match status" value="1"/>
</dbReference>
<evidence type="ECO:0000259" key="5">
    <source>
        <dbReference type="PROSITE" id="PS50931"/>
    </source>
</evidence>
<dbReference type="FunFam" id="1.10.10.10:FF:000001">
    <property type="entry name" value="LysR family transcriptional regulator"/>
    <property type="match status" value="1"/>
</dbReference>
<comment type="similarity">
    <text evidence="1">Belongs to the LysR transcriptional regulatory family.</text>
</comment>
<gene>
    <name evidence="6" type="ORF">EOW66_13920</name>
</gene>
<evidence type="ECO:0000256" key="2">
    <source>
        <dbReference type="ARBA" id="ARBA00023015"/>
    </source>
</evidence>
<dbReference type="PRINTS" id="PR00039">
    <property type="entry name" value="HTHLYSR"/>
</dbReference>
<dbReference type="InterPro" id="IPR005119">
    <property type="entry name" value="LysR_subst-bd"/>
</dbReference>
<dbReference type="CDD" id="cd08412">
    <property type="entry name" value="PBP2_PAO1_like"/>
    <property type="match status" value="1"/>
</dbReference>
<dbReference type="RefSeq" id="WP_128156925.1">
    <property type="nucleotide sequence ID" value="NZ_JBHSOM010000004.1"/>
</dbReference>
<keyword evidence="3" id="KW-0238">DNA-binding</keyword>
<keyword evidence="4" id="KW-0804">Transcription</keyword>
<proteinExistence type="inferred from homology"/>
<evidence type="ECO:0000256" key="1">
    <source>
        <dbReference type="ARBA" id="ARBA00009437"/>
    </source>
</evidence>
<dbReference type="PANTHER" id="PTHR30346:SF0">
    <property type="entry name" value="HCA OPERON TRANSCRIPTIONAL ACTIVATOR HCAR"/>
    <property type="match status" value="1"/>
</dbReference>
<dbReference type="GO" id="GO:0003700">
    <property type="term" value="F:DNA-binding transcription factor activity"/>
    <property type="evidence" value="ECO:0007669"/>
    <property type="project" value="InterPro"/>
</dbReference>
<organism evidence="6 7">
    <name type="scientific">Paenirhodobacter huangdaonensis</name>
    <dbReference type="NCBI Taxonomy" id="2501515"/>
    <lineage>
        <taxon>Bacteria</taxon>
        <taxon>Pseudomonadati</taxon>
        <taxon>Pseudomonadota</taxon>
        <taxon>Alphaproteobacteria</taxon>
        <taxon>Rhodobacterales</taxon>
        <taxon>Rhodobacter group</taxon>
        <taxon>Paenirhodobacter</taxon>
    </lineage>
</organism>
<feature type="domain" description="HTH lysR-type" evidence="5">
    <location>
        <begin position="5"/>
        <end position="63"/>
    </location>
</feature>
<evidence type="ECO:0000256" key="3">
    <source>
        <dbReference type="ARBA" id="ARBA00023125"/>
    </source>
</evidence>
<evidence type="ECO:0000313" key="6">
    <source>
        <dbReference type="EMBL" id="RWR50725.1"/>
    </source>
</evidence>
<evidence type="ECO:0000256" key="4">
    <source>
        <dbReference type="ARBA" id="ARBA00023163"/>
    </source>
</evidence>
<dbReference type="PANTHER" id="PTHR30346">
    <property type="entry name" value="TRANSCRIPTIONAL DUAL REGULATOR HCAR-RELATED"/>
    <property type="match status" value="1"/>
</dbReference>
<dbReference type="SUPFAM" id="SSF46785">
    <property type="entry name" value="Winged helix' DNA-binding domain"/>
    <property type="match status" value="1"/>
</dbReference>
<dbReference type="AlphaFoldDB" id="A0A3S3PDM2"/>
<keyword evidence="7" id="KW-1185">Reference proteome</keyword>
<accession>A0A3S3PDM2</accession>
<dbReference type="Pfam" id="PF00126">
    <property type="entry name" value="HTH_1"/>
    <property type="match status" value="1"/>
</dbReference>
<dbReference type="Gene3D" id="3.40.190.10">
    <property type="entry name" value="Periplasmic binding protein-like II"/>
    <property type="match status" value="2"/>
</dbReference>
<name>A0A3S3PDM2_9RHOB</name>
<dbReference type="InterPro" id="IPR036390">
    <property type="entry name" value="WH_DNA-bd_sf"/>
</dbReference>
<keyword evidence="2" id="KW-0805">Transcription regulation</keyword>
<protein>
    <submittedName>
        <fullName evidence="6">LysR family transcriptional regulator</fullName>
    </submittedName>
</protein>
<dbReference type="SUPFAM" id="SSF53850">
    <property type="entry name" value="Periplasmic binding protein-like II"/>
    <property type="match status" value="1"/>
</dbReference>
<dbReference type="GO" id="GO:0032993">
    <property type="term" value="C:protein-DNA complex"/>
    <property type="evidence" value="ECO:0007669"/>
    <property type="project" value="TreeGrafter"/>
</dbReference>
<dbReference type="Proteomes" id="UP000288071">
    <property type="component" value="Unassembled WGS sequence"/>
</dbReference>
<dbReference type="PROSITE" id="PS50931">
    <property type="entry name" value="HTH_LYSR"/>
    <property type="match status" value="1"/>
</dbReference>